<feature type="modified residue" description="4-aspartylphosphate" evidence="3">
    <location>
        <position position="57"/>
    </location>
</feature>
<dbReference type="Gene3D" id="3.40.50.2300">
    <property type="match status" value="1"/>
</dbReference>
<dbReference type="SUPFAM" id="SSF46894">
    <property type="entry name" value="C-terminal effector domain of the bipartite response regulators"/>
    <property type="match status" value="1"/>
</dbReference>
<name>A0AAU7CV12_9BACT</name>
<dbReference type="EMBL" id="CP121194">
    <property type="protein sequence ID" value="XBH08925.1"/>
    <property type="molecule type" value="Genomic_DNA"/>
</dbReference>
<evidence type="ECO:0000256" key="1">
    <source>
        <dbReference type="ARBA" id="ARBA00022553"/>
    </source>
</evidence>
<evidence type="ECO:0000313" key="6">
    <source>
        <dbReference type="EMBL" id="XBH08925.1"/>
    </source>
</evidence>
<feature type="domain" description="Response regulatory" evidence="5">
    <location>
        <begin position="6"/>
        <end position="122"/>
    </location>
</feature>
<dbReference type="InterPro" id="IPR039420">
    <property type="entry name" value="WalR-like"/>
</dbReference>
<dbReference type="InterPro" id="IPR000792">
    <property type="entry name" value="Tscrpt_reg_LuxR_C"/>
</dbReference>
<dbReference type="InterPro" id="IPR058245">
    <property type="entry name" value="NreC/VraR/RcsB-like_REC"/>
</dbReference>
<evidence type="ECO:0000256" key="3">
    <source>
        <dbReference type="PROSITE-ProRule" id="PRU00169"/>
    </source>
</evidence>
<dbReference type="InterPro" id="IPR016032">
    <property type="entry name" value="Sig_transdc_resp-reg_C-effctor"/>
</dbReference>
<dbReference type="GO" id="GO:0000160">
    <property type="term" value="P:phosphorelay signal transduction system"/>
    <property type="evidence" value="ECO:0007669"/>
    <property type="project" value="InterPro"/>
</dbReference>
<dbReference type="GO" id="GO:0006355">
    <property type="term" value="P:regulation of DNA-templated transcription"/>
    <property type="evidence" value="ECO:0007669"/>
    <property type="project" value="InterPro"/>
</dbReference>
<dbReference type="SUPFAM" id="SSF52172">
    <property type="entry name" value="CheY-like"/>
    <property type="match status" value="1"/>
</dbReference>
<keyword evidence="2" id="KW-0238">DNA-binding</keyword>
<dbReference type="GO" id="GO:0003677">
    <property type="term" value="F:DNA binding"/>
    <property type="evidence" value="ECO:0007669"/>
    <property type="project" value="UniProtKB-KW"/>
</dbReference>
<dbReference type="InterPro" id="IPR001789">
    <property type="entry name" value="Sig_transdc_resp-reg_receiver"/>
</dbReference>
<dbReference type="PRINTS" id="PR00038">
    <property type="entry name" value="HTHLUXR"/>
</dbReference>
<sequence length="223" mass="24598">MSTPTRILLLDDHSLFRESLVRLLESEPDFRVVAHCATVSAAIDVLQRTPIDVVLLDYDLGEERGTDLLRQLHACKSSPRVLMVTAGISERTTLDILNAGVAGVLFKHSNPTQLVDAIRKIAQGEMWLDGGIVRSLVSGVKDRGAETRNTRPLTSRQQEVLSGILDGLTNKEIAWNLKVSESSIKAVIQELFQKAGVRTRSQLVRIAIEKHAGDWLSNDKKLG</sequence>
<dbReference type="Pfam" id="PF00072">
    <property type="entry name" value="Response_reg"/>
    <property type="match status" value="1"/>
</dbReference>
<proteinExistence type="predicted"/>
<dbReference type="PROSITE" id="PS50043">
    <property type="entry name" value="HTH_LUXR_2"/>
    <property type="match status" value="1"/>
</dbReference>
<dbReference type="PANTHER" id="PTHR43214:SF38">
    <property type="entry name" value="NITRATE_NITRITE RESPONSE REGULATOR PROTEIN NARL"/>
    <property type="match status" value="1"/>
</dbReference>
<dbReference type="RefSeq" id="WP_348266435.1">
    <property type="nucleotide sequence ID" value="NZ_CP121194.1"/>
</dbReference>
<evidence type="ECO:0000256" key="2">
    <source>
        <dbReference type="ARBA" id="ARBA00023125"/>
    </source>
</evidence>
<dbReference type="CDD" id="cd06170">
    <property type="entry name" value="LuxR_C_like"/>
    <property type="match status" value="1"/>
</dbReference>
<evidence type="ECO:0000259" key="4">
    <source>
        <dbReference type="PROSITE" id="PS50043"/>
    </source>
</evidence>
<dbReference type="KEGG" id="epl:P4G45_10515"/>
<dbReference type="Pfam" id="PF00196">
    <property type="entry name" value="GerE"/>
    <property type="match status" value="1"/>
</dbReference>
<dbReference type="AlphaFoldDB" id="A0AAU7CV12"/>
<dbReference type="InterPro" id="IPR011006">
    <property type="entry name" value="CheY-like_superfamily"/>
</dbReference>
<accession>A0AAU7CV12</accession>
<dbReference type="SMART" id="SM00448">
    <property type="entry name" value="REC"/>
    <property type="match status" value="1"/>
</dbReference>
<dbReference type="PANTHER" id="PTHR43214">
    <property type="entry name" value="TWO-COMPONENT RESPONSE REGULATOR"/>
    <property type="match status" value="1"/>
</dbReference>
<keyword evidence="1 3" id="KW-0597">Phosphoprotein</keyword>
<reference evidence="6" key="1">
    <citation type="submission" date="2023-03" db="EMBL/GenBank/DDBJ databases">
        <title>Edaphobacter sp.</title>
        <authorList>
            <person name="Huber K.J."/>
            <person name="Papendorf J."/>
            <person name="Pilke C."/>
            <person name="Bunk B."/>
            <person name="Sproeer C."/>
            <person name="Pester M."/>
        </authorList>
    </citation>
    <scope>NUCLEOTIDE SEQUENCE</scope>
    <source>
        <strain evidence="6">DSM 109919</strain>
    </source>
</reference>
<protein>
    <submittedName>
        <fullName evidence="6">Response regulator transcription factor</fullName>
    </submittedName>
</protein>
<evidence type="ECO:0000259" key="5">
    <source>
        <dbReference type="PROSITE" id="PS50110"/>
    </source>
</evidence>
<gene>
    <name evidence="6" type="ORF">P4G45_10515</name>
</gene>
<dbReference type="PROSITE" id="PS50110">
    <property type="entry name" value="RESPONSE_REGULATORY"/>
    <property type="match status" value="1"/>
</dbReference>
<organism evidence="6">
    <name type="scientific">Edaphobacter paludis</name>
    <dbReference type="NCBI Taxonomy" id="3035702"/>
    <lineage>
        <taxon>Bacteria</taxon>
        <taxon>Pseudomonadati</taxon>
        <taxon>Acidobacteriota</taxon>
        <taxon>Terriglobia</taxon>
        <taxon>Terriglobales</taxon>
        <taxon>Acidobacteriaceae</taxon>
        <taxon>Edaphobacter</taxon>
    </lineage>
</organism>
<dbReference type="SMART" id="SM00421">
    <property type="entry name" value="HTH_LUXR"/>
    <property type="match status" value="1"/>
</dbReference>
<feature type="domain" description="HTH luxR-type" evidence="4">
    <location>
        <begin position="146"/>
        <end position="211"/>
    </location>
</feature>
<dbReference type="CDD" id="cd17535">
    <property type="entry name" value="REC_NarL-like"/>
    <property type="match status" value="1"/>
</dbReference>